<sequence length="130" mass="13184">MIDHASVSVSDPAASKAFYEAALAPLGYRVVMEFGPVTGLGAPAPGAPEDSPVHADLWLAPAENPTPCHIALAASSTAQVDAFHKAALAAGGTDNGGPGERPHYHPGYYGAFVLDPDGNNLEAVLHGTGN</sequence>
<dbReference type="Pfam" id="PF00903">
    <property type="entry name" value="Glyoxalase"/>
    <property type="match status" value="1"/>
</dbReference>
<dbReference type="AlphaFoldDB" id="A0A1Q8I4F9"/>
<dbReference type="InterPro" id="IPR004360">
    <property type="entry name" value="Glyas_Fos-R_dOase_dom"/>
</dbReference>
<gene>
    <name evidence="2" type="ORF">BKH32_00015</name>
</gene>
<dbReference type="CDD" id="cd07262">
    <property type="entry name" value="VOC_like"/>
    <property type="match status" value="1"/>
</dbReference>
<comment type="caution">
    <text evidence="2">The sequence shown here is derived from an EMBL/GenBank/DDBJ whole genome shotgun (WGS) entry which is preliminary data.</text>
</comment>
<organism evidence="2 3">
    <name type="scientific">Actinomyces oris</name>
    <dbReference type="NCBI Taxonomy" id="544580"/>
    <lineage>
        <taxon>Bacteria</taxon>
        <taxon>Bacillati</taxon>
        <taxon>Actinomycetota</taxon>
        <taxon>Actinomycetes</taxon>
        <taxon>Actinomycetales</taxon>
        <taxon>Actinomycetaceae</taxon>
        <taxon>Actinomyces</taxon>
    </lineage>
</organism>
<dbReference type="EMBL" id="MSGO01000001">
    <property type="protein sequence ID" value="OLL15960.1"/>
    <property type="molecule type" value="Genomic_DNA"/>
</dbReference>
<keyword evidence="2" id="KW-0560">Oxidoreductase</keyword>
<dbReference type="Gene3D" id="3.10.180.10">
    <property type="entry name" value="2,3-Dihydroxybiphenyl 1,2-Dioxygenase, domain 1"/>
    <property type="match status" value="1"/>
</dbReference>
<dbReference type="InterPro" id="IPR037523">
    <property type="entry name" value="VOC_core"/>
</dbReference>
<dbReference type="PANTHER" id="PTHR35006:SF2">
    <property type="entry name" value="GLYOXALASE FAMILY PROTEIN (AFU_ORTHOLOGUE AFUA_5G14830)"/>
    <property type="match status" value="1"/>
</dbReference>
<evidence type="ECO:0000313" key="3">
    <source>
        <dbReference type="Proteomes" id="UP000185736"/>
    </source>
</evidence>
<dbReference type="RefSeq" id="WP_075248047.1">
    <property type="nucleotide sequence ID" value="NZ_MSGO01000001.1"/>
</dbReference>
<proteinExistence type="predicted"/>
<reference evidence="2 3" key="1">
    <citation type="submission" date="2016-12" db="EMBL/GenBank/DDBJ databases">
        <title>Genomic comparison of strains in the 'Actinomyces naeslundii' group.</title>
        <authorList>
            <person name="Mughal S.R."/>
            <person name="Do T."/>
            <person name="Gilbert S.C."/>
            <person name="Witherden E.A."/>
            <person name="Didelot X."/>
            <person name="Beighton D."/>
        </authorList>
    </citation>
    <scope>NUCLEOTIDE SEQUENCE [LARGE SCALE GENOMIC DNA]</scope>
    <source>
        <strain evidence="2 3">S64C</strain>
    </source>
</reference>
<evidence type="ECO:0000259" key="1">
    <source>
        <dbReference type="PROSITE" id="PS51819"/>
    </source>
</evidence>
<feature type="domain" description="VOC" evidence="1">
    <location>
        <begin position="1"/>
        <end position="126"/>
    </location>
</feature>
<name>A0A1Q8I4F9_9ACTO</name>
<protein>
    <submittedName>
        <fullName evidence="2">Glyoxalase/bleomycin resistance/extradiol dioxygenase family protein</fullName>
    </submittedName>
</protein>
<dbReference type="GO" id="GO:0051213">
    <property type="term" value="F:dioxygenase activity"/>
    <property type="evidence" value="ECO:0007669"/>
    <property type="project" value="UniProtKB-KW"/>
</dbReference>
<dbReference type="PANTHER" id="PTHR35006">
    <property type="entry name" value="GLYOXALASE FAMILY PROTEIN (AFU_ORTHOLOGUE AFUA_5G14830)"/>
    <property type="match status" value="1"/>
</dbReference>
<dbReference type="InterPro" id="IPR029068">
    <property type="entry name" value="Glyas_Bleomycin-R_OHBP_Dase"/>
</dbReference>
<dbReference type="SUPFAM" id="SSF54593">
    <property type="entry name" value="Glyoxalase/Bleomycin resistance protein/Dihydroxybiphenyl dioxygenase"/>
    <property type="match status" value="1"/>
</dbReference>
<accession>A0A1Q8I4F9</accession>
<dbReference type="Proteomes" id="UP000185736">
    <property type="component" value="Unassembled WGS sequence"/>
</dbReference>
<dbReference type="PROSITE" id="PS51819">
    <property type="entry name" value="VOC"/>
    <property type="match status" value="1"/>
</dbReference>
<keyword evidence="2" id="KW-0223">Dioxygenase</keyword>
<evidence type="ECO:0000313" key="2">
    <source>
        <dbReference type="EMBL" id="OLL15960.1"/>
    </source>
</evidence>